<evidence type="ECO:0000313" key="2">
    <source>
        <dbReference type="Proteomes" id="UP000001916"/>
    </source>
</evidence>
<dbReference type="AlphaFoldDB" id="D7BIN5"/>
<gene>
    <name evidence="1" type="ORF">Mesil_3220</name>
</gene>
<dbReference type="KEGG" id="msv:Mesil_3220"/>
<sequence>MTMAPTDAERLLALLREPCCPICILARRAAREYLETRLLRLSTGASQGPKALYEQDPPMVSGAVLCSPPLAQAGSARGTAPRGAPVE</sequence>
<accession>D7BIN5</accession>
<protein>
    <submittedName>
        <fullName evidence="1">Uncharacterized protein</fullName>
    </submittedName>
</protein>
<reference evidence="1 2" key="1">
    <citation type="journal article" date="2010" name="Stand. Genomic Sci.">
        <title>Complete genome sequence of Meiothermus silvanus type strain (VI-R2).</title>
        <authorList>
            <person name="Sikorski J."/>
            <person name="Tindall B.J."/>
            <person name="Lowry S."/>
            <person name="Lucas S."/>
            <person name="Nolan M."/>
            <person name="Copeland A."/>
            <person name="Glavina Del Rio T."/>
            <person name="Tice H."/>
            <person name="Cheng J.F."/>
            <person name="Han C."/>
            <person name="Pitluck S."/>
            <person name="Liolios K."/>
            <person name="Ivanova N."/>
            <person name="Mavromatis K."/>
            <person name="Mikhailova N."/>
            <person name="Pati A."/>
            <person name="Goodwin L."/>
            <person name="Chen A."/>
            <person name="Palaniappan K."/>
            <person name="Land M."/>
            <person name="Hauser L."/>
            <person name="Chang Y.J."/>
            <person name="Jeffries C.D."/>
            <person name="Rohde M."/>
            <person name="Goker M."/>
            <person name="Woyke T."/>
            <person name="Bristow J."/>
            <person name="Eisen J.A."/>
            <person name="Markowitz V."/>
            <person name="Hugenholtz P."/>
            <person name="Kyrpides N.C."/>
            <person name="Klenk H.P."/>
            <person name="Lapidus A."/>
        </authorList>
    </citation>
    <scope>NUCLEOTIDE SEQUENCE [LARGE SCALE GENOMIC DNA]</scope>
    <source>
        <strain evidence="2">ATCC 700542 / DSM 9946 / VI-R2</strain>
        <plasmid evidence="2">Plasmid pMESIL01</plasmid>
    </source>
</reference>
<name>D7BIN5_ALLS1</name>
<organism evidence="1 2">
    <name type="scientific">Allomeiothermus silvanus (strain ATCC 700542 / DSM 9946 / NBRC 106475 / NCIMB 13440 / VI-R2)</name>
    <name type="common">Thermus silvanus</name>
    <dbReference type="NCBI Taxonomy" id="526227"/>
    <lineage>
        <taxon>Bacteria</taxon>
        <taxon>Thermotogati</taxon>
        <taxon>Deinococcota</taxon>
        <taxon>Deinococci</taxon>
        <taxon>Thermales</taxon>
        <taxon>Thermaceae</taxon>
        <taxon>Allomeiothermus</taxon>
    </lineage>
</organism>
<geneLocation type="plasmid" evidence="1 2">
    <name>pMESIL01</name>
</geneLocation>
<dbReference type="HOGENOM" id="CLU_2479723_0_0_0"/>
<evidence type="ECO:0000313" key="1">
    <source>
        <dbReference type="EMBL" id="ADH65041.1"/>
    </source>
</evidence>
<keyword evidence="2" id="KW-1185">Reference proteome</keyword>
<proteinExistence type="predicted"/>
<dbReference type="EMBL" id="CP002043">
    <property type="protein sequence ID" value="ADH65041.1"/>
    <property type="molecule type" value="Genomic_DNA"/>
</dbReference>
<keyword evidence="1" id="KW-0614">Plasmid</keyword>
<dbReference type="Proteomes" id="UP000001916">
    <property type="component" value="Plasmid pMESIL01"/>
</dbReference>